<evidence type="ECO:0000259" key="10">
    <source>
        <dbReference type="Pfam" id="PF11973"/>
    </source>
</evidence>
<keyword evidence="7 8" id="KW-0739">Sodium transport</keyword>
<dbReference type="InterPro" id="IPR056148">
    <property type="entry name" value="NQRA_2nd"/>
</dbReference>
<evidence type="ECO:0000256" key="5">
    <source>
        <dbReference type="ARBA" id="ARBA00023065"/>
    </source>
</evidence>
<feature type="domain" description="NqrA N-terminal barrel-sandwich hybrid" evidence="9">
    <location>
        <begin position="68"/>
        <end position="159"/>
    </location>
</feature>
<reference evidence="12" key="2">
    <citation type="submission" date="2023-01" db="EMBL/GenBank/DDBJ databases">
        <title>Draft genome sequence of Portibacter lacus strain NBRC 108769.</title>
        <authorList>
            <person name="Sun Q."/>
            <person name="Mori K."/>
        </authorList>
    </citation>
    <scope>NUCLEOTIDE SEQUENCE</scope>
    <source>
        <strain evidence="12">NBRC 108769</strain>
    </source>
</reference>
<dbReference type="GO" id="GO:0006814">
    <property type="term" value="P:sodium ion transport"/>
    <property type="evidence" value="ECO:0007669"/>
    <property type="project" value="UniProtKB-UniRule"/>
</dbReference>
<evidence type="ECO:0000256" key="2">
    <source>
        <dbReference type="ARBA" id="ARBA00022967"/>
    </source>
</evidence>
<comment type="caution">
    <text evidence="12">The sequence shown here is derived from an EMBL/GenBank/DDBJ whole genome shotgun (WGS) entry which is preliminary data.</text>
</comment>
<evidence type="ECO:0000256" key="6">
    <source>
        <dbReference type="ARBA" id="ARBA00023075"/>
    </source>
</evidence>
<keyword evidence="13" id="KW-1185">Reference proteome</keyword>
<dbReference type="PANTHER" id="PTHR37839:SF1">
    <property type="entry name" value="NA(+)-TRANSLOCATING NADH-QUINONE REDUCTASE SUBUNIT A"/>
    <property type="match status" value="1"/>
</dbReference>
<keyword evidence="3 8" id="KW-0520">NAD</keyword>
<dbReference type="Pfam" id="PF24836">
    <property type="entry name" value="NQRA_2nd"/>
    <property type="match status" value="1"/>
</dbReference>
<sequence>MLSTSIIVVGIVLVIGLIVSLADNLMQIEAKKNNLDISKGQFTLFPSLSKWFGAKKPASIKDAPYHNLTKGFDVKIAGKASKEIAMGNAKTFAILPPNFNGMSPIPKVEVNVGDEVAAGDVLFYDKKREGINYVAPVSGEVIAVNRGAKRSIASVVILADKVIKHKQFATPDLSSVTRDDLIAFLKISGGLTLLNQRPFDVIPDDDVVPANIFVSTFDTAPLAPDYSFIAEDNAVAFQEGINVLNLLTDGKVYVGLDGRPGKVVSDTFKNVTNAEVHYFNGKHPAGNVGIQIHHIAPITTTSKVWTIGVQELISLGKLFLTGKYDAERTVAITGTSCANPKYVKTYVGANIGELIAGNVEGDNNRIISGDPLSGSKKSSEGFMDYRDDQVTIIEEGDEYELFGWLLPVSPRPSMSGTFPNALFSNFEFEPTTNTHGERRAFVMTGQYEKTLPMDIYPQHLMKAILTGDIEKMEGLGINELTEEDIAICEFVCTSKQPLQAILRDGLDMMQEQS</sequence>
<feature type="domain" description="NqrA second alpha/beta" evidence="11">
    <location>
        <begin position="177"/>
        <end position="323"/>
    </location>
</feature>
<dbReference type="HAMAP" id="MF_00425">
    <property type="entry name" value="NqrA"/>
    <property type="match status" value="1"/>
</dbReference>
<dbReference type="GO" id="GO:0016655">
    <property type="term" value="F:oxidoreductase activity, acting on NAD(P)H, quinone or similar compound as acceptor"/>
    <property type="evidence" value="ECO:0007669"/>
    <property type="project" value="UniProtKB-UniRule"/>
</dbReference>
<keyword evidence="4 8" id="KW-0915">Sodium</keyword>
<dbReference type="Proteomes" id="UP001156666">
    <property type="component" value="Unassembled WGS sequence"/>
</dbReference>
<comment type="function">
    <text evidence="8">NQR complex catalyzes the reduction of ubiquinone-1 to ubiquinol by two successive reactions, coupled with the transport of Na(+) ions from the cytoplasm to the periplasm. NqrA to NqrE are probably involved in the second step, the conversion of ubisemiquinone to ubiquinol.</text>
</comment>
<accession>A0AA37SR66</accession>
<dbReference type="Pfam" id="PF11973">
    <property type="entry name" value="NQRA_SLBB"/>
    <property type="match status" value="1"/>
</dbReference>
<dbReference type="PANTHER" id="PTHR37839">
    <property type="entry name" value="NA(+)-TRANSLOCATING NADH-QUINONE REDUCTASE SUBUNIT A"/>
    <property type="match status" value="1"/>
</dbReference>
<dbReference type="EMBL" id="BSOH01000027">
    <property type="protein sequence ID" value="GLR19208.1"/>
    <property type="molecule type" value="Genomic_DNA"/>
</dbReference>
<dbReference type="NCBIfam" id="NF003761">
    <property type="entry name" value="PRK05352.1-4"/>
    <property type="match status" value="1"/>
</dbReference>
<evidence type="ECO:0000313" key="13">
    <source>
        <dbReference type="Proteomes" id="UP001156666"/>
    </source>
</evidence>
<dbReference type="InterPro" id="IPR022615">
    <property type="entry name" value="NqrA_C_domain"/>
</dbReference>
<name>A0AA37SR66_9BACT</name>
<evidence type="ECO:0000259" key="9">
    <source>
        <dbReference type="Pfam" id="PF05896"/>
    </source>
</evidence>
<dbReference type="AlphaFoldDB" id="A0AA37SR66"/>
<comment type="similarity">
    <text evidence="8">Belongs to the NqrA family.</text>
</comment>
<feature type="domain" description="Na(+)-translocating NADH-quinone reductase subunit A C-terminal" evidence="10">
    <location>
        <begin position="329"/>
        <end position="376"/>
    </location>
</feature>
<evidence type="ECO:0000256" key="4">
    <source>
        <dbReference type="ARBA" id="ARBA00023053"/>
    </source>
</evidence>
<comment type="catalytic activity">
    <reaction evidence="8">
        <text>a ubiquinone + n Na(+)(in) + NADH + H(+) = a ubiquinol + n Na(+)(out) + NAD(+)</text>
        <dbReference type="Rhea" id="RHEA:47748"/>
        <dbReference type="Rhea" id="RHEA-COMP:9565"/>
        <dbReference type="Rhea" id="RHEA-COMP:9566"/>
        <dbReference type="ChEBI" id="CHEBI:15378"/>
        <dbReference type="ChEBI" id="CHEBI:16389"/>
        <dbReference type="ChEBI" id="CHEBI:17976"/>
        <dbReference type="ChEBI" id="CHEBI:29101"/>
        <dbReference type="ChEBI" id="CHEBI:57540"/>
        <dbReference type="ChEBI" id="CHEBI:57945"/>
        <dbReference type="EC" id="7.2.1.1"/>
    </reaction>
</comment>
<evidence type="ECO:0000256" key="8">
    <source>
        <dbReference type="HAMAP-Rule" id="MF_00425"/>
    </source>
</evidence>
<dbReference type="InterPro" id="IPR008703">
    <property type="entry name" value="NqrA"/>
</dbReference>
<gene>
    <name evidence="8 12" type="primary">nqrA</name>
    <name evidence="12" type="ORF">GCM10007940_38240</name>
</gene>
<comment type="subunit">
    <text evidence="8">Composed of six subunits; NqrA, NqrB, NqrC, NqrD, NqrE and NqrF.</text>
</comment>
<keyword evidence="5 8" id="KW-0406">Ion transport</keyword>
<dbReference type="Pfam" id="PF05896">
    <property type="entry name" value="NQRA_N"/>
    <property type="match status" value="1"/>
</dbReference>
<reference evidence="12" key="1">
    <citation type="journal article" date="2014" name="Int. J. Syst. Evol. Microbiol.">
        <title>Complete genome sequence of Corynebacterium casei LMG S-19264T (=DSM 44701T), isolated from a smear-ripened cheese.</title>
        <authorList>
            <consortium name="US DOE Joint Genome Institute (JGI-PGF)"/>
            <person name="Walter F."/>
            <person name="Albersmeier A."/>
            <person name="Kalinowski J."/>
            <person name="Ruckert C."/>
        </authorList>
    </citation>
    <scope>NUCLEOTIDE SEQUENCE</scope>
    <source>
        <strain evidence="12">NBRC 108769</strain>
    </source>
</reference>
<dbReference type="EC" id="7.2.1.1" evidence="8"/>
<dbReference type="NCBIfam" id="TIGR01936">
    <property type="entry name" value="nqrA"/>
    <property type="match status" value="1"/>
</dbReference>
<evidence type="ECO:0000259" key="11">
    <source>
        <dbReference type="Pfam" id="PF24836"/>
    </source>
</evidence>
<evidence type="ECO:0000256" key="3">
    <source>
        <dbReference type="ARBA" id="ARBA00023027"/>
    </source>
</evidence>
<organism evidence="12 13">
    <name type="scientific">Portibacter lacus</name>
    <dbReference type="NCBI Taxonomy" id="1099794"/>
    <lineage>
        <taxon>Bacteria</taxon>
        <taxon>Pseudomonadati</taxon>
        <taxon>Bacteroidota</taxon>
        <taxon>Saprospiria</taxon>
        <taxon>Saprospirales</taxon>
        <taxon>Haliscomenobacteraceae</taxon>
        <taxon>Portibacter</taxon>
    </lineage>
</organism>
<keyword evidence="2 8" id="KW-1278">Translocase</keyword>
<keyword evidence="6 8" id="KW-0830">Ubiquinone</keyword>
<protein>
    <recommendedName>
        <fullName evidence="8">Na(+)-translocating NADH-quinone reductase subunit A</fullName>
        <shortName evidence="8">Na(+)-NQR subunit A</shortName>
        <shortName evidence="8">Na(+)-translocating NQR subunit A</shortName>
        <ecNumber evidence="8">7.2.1.1</ecNumber>
    </recommendedName>
    <alternativeName>
        <fullName evidence="8">NQR complex subunit A</fullName>
    </alternativeName>
    <alternativeName>
        <fullName evidence="8">NQR-1 subunit A</fullName>
    </alternativeName>
</protein>
<evidence type="ECO:0000313" key="12">
    <source>
        <dbReference type="EMBL" id="GLR19208.1"/>
    </source>
</evidence>
<evidence type="ECO:0000256" key="7">
    <source>
        <dbReference type="ARBA" id="ARBA00023201"/>
    </source>
</evidence>
<proteinExistence type="inferred from homology"/>
<evidence type="ECO:0000256" key="1">
    <source>
        <dbReference type="ARBA" id="ARBA00022448"/>
    </source>
</evidence>
<dbReference type="InterPro" id="IPR056147">
    <property type="entry name" value="NQRA_N"/>
</dbReference>
<keyword evidence="1 8" id="KW-0813">Transport</keyword>